<keyword evidence="1" id="KW-0812">Transmembrane</keyword>
<dbReference type="Proteomes" id="UP000053464">
    <property type="component" value="Unassembled WGS sequence"/>
</dbReference>
<dbReference type="AlphaFoldDB" id="A0A0G9MXY9"/>
<accession>A0A0G9MXY9</accession>
<evidence type="ECO:0000313" key="3">
    <source>
        <dbReference type="Proteomes" id="UP000053464"/>
    </source>
</evidence>
<dbReference type="PATRIC" id="fig|1581420.6.peg.815"/>
<dbReference type="RefSeq" id="WP_047002994.1">
    <property type="nucleotide sequence ID" value="NZ_LBHB01000001.1"/>
</dbReference>
<dbReference type="InterPro" id="IPR009937">
    <property type="entry name" value="Phage_holin_3_6"/>
</dbReference>
<keyword evidence="1" id="KW-0472">Membrane</keyword>
<dbReference type="Pfam" id="PF07332">
    <property type="entry name" value="Phage_holin_3_6"/>
    <property type="match status" value="1"/>
</dbReference>
<evidence type="ECO:0000313" key="2">
    <source>
        <dbReference type="EMBL" id="KLE35590.1"/>
    </source>
</evidence>
<feature type="transmembrane region" description="Helical" evidence="1">
    <location>
        <begin position="50"/>
        <end position="73"/>
    </location>
</feature>
<name>A0A0G9MXY9_9SPHN</name>
<evidence type="ECO:0000256" key="1">
    <source>
        <dbReference type="SAM" id="Phobius"/>
    </source>
</evidence>
<keyword evidence="3" id="KW-1185">Reference proteome</keyword>
<organism evidence="2 3">
    <name type="scientific">Aurantiacibacter luteus</name>
    <dbReference type="NCBI Taxonomy" id="1581420"/>
    <lineage>
        <taxon>Bacteria</taxon>
        <taxon>Pseudomonadati</taxon>
        <taxon>Pseudomonadota</taxon>
        <taxon>Alphaproteobacteria</taxon>
        <taxon>Sphingomonadales</taxon>
        <taxon>Erythrobacteraceae</taxon>
        <taxon>Aurantiacibacter</taxon>
    </lineage>
</organism>
<proteinExistence type="predicted"/>
<keyword evidence="1" id="KW-1133">Transmembrane helix</keyword>
<gene>
    <name evidence="2" type="ORF">AAW00_04040</name>
</gene>
<reference evidence="2 3" key="1">
    <citation type="submission" date="2015-04" db="EMBL/GenBank/DDBJ databases">
        <title>The draft genome sequence of Erythrobacter luteus KA37.</title>
        <authorList>
            <person name="Zhuang L."/>
            <person name="Liu Y."/>
            <person name="Shao Z."/>
        </authorList>
    </citation>
    <scope>NUCLEOTIDE SEQUENCE [LARGE SCALE GENOMIC DNA]</scope>
    <source>
        <strain evidence="2 3">KA37</strain>
    </source>
</reference>
<feature type="transmembrane region" description="Helical" evidence="1">
    <location>
        <begin position="79"/>
        <end position="101"/>
    </location>
</feature>
<protein>
    <recommendedName>
        <fullName evidence="4">Phage holin family protein</fullName>
    </recommendedName>
</protein>
<evidence type="ECO:0008006" key="4">
    <source>
        <dbReference type="Google" id="ProtNLM"/>
    </source>
</evidence>
<sequence>MDEPFSSAGRRSLVEDFEALVSDLRIYFDAEIAFQKTRAAFMADSLKRTIVFATVGAFFAMLATIGLAIGAIIALTPIIGPWAATALVVVVLLVAAGVFLWKASASWSGMMHAVRDDKTEESTDNG</sequence>
<dbReference type="STRING" id="1581420.AAW00_04040"/>
<dbReference type="EMBL" id="LBHB01000001">
    <property type="protein sequence ID" value="KLE35590.1"/>
    <property type="molecule type" value="Genomic_DNA"/>
</dbReference>
<comment type="caution">
    <text evidence="2">The sequence shown here is derived from an EMBL/GenBank/DDBJ whole genome shotgun (WGS) entry which is preliminary data.</text>
</comment>